<feature type="binding site" evidence="9">
    <location>
        <position position="363"/>
    </location>
    <ligand>
        <name>S-adenosyl-L-methionine</name>
        <dbReference type="ChEBI" id="CHEBI:59789"/>
    </ligand>
</feature>
<keyword evidence="1 9" id="KW-0004">4Fe-4S</keyword>
<dbReference type="Pfam" id="PF05958">
    <property type="entry name" value="tRNA_U5-meth_tr"/>
    <property type="match status" value="1"/>
</dbReference>
<evidence type="ECO:0000256" key="5">
    <source>
        <dbReference type="ARBA" id="ARBA00022691"/>
    </source>
</evidence>
<name>A0ABV4P2I8_9GAMM</name>
<dbReference type="SUPFAM" id="SSF53335">
    <property type="entry name" value="S-adenosyl-L-methionine-dependent methyltransferases"/>
    <property type="match status" value="1"/>
</dbReference>
<evidence type="ECO:0000256" key="2">
    <source>
        <dbReference type="ARBA" id="ARBA00022552"/>
    </source>
</evidence>
<comment type="caution">
    <text evidence="13">The sequence shown here is derived from an EMBL/GenBank/DDBJ whole genome shotgun (WGS) entry which is preliminary data.</text>
</comment>
<dbReference type="EMBL" id="JBGMEK010000044">
    <property type="protein sequence ID" value="MFA0812519.1"/>
    <property type="molecule type" value="Genomic_DNA"/>
</dbReference>
<dbReference type="PROSITE" id="PS51687">
    <property type="entry name" value="SAM_MT_RNA_M5U"/>
    <property type="match status" value="1"/>
</dbReference>
<evidence type="ECO:0000256" key="11">
    <source>
        <dbReference type="PROSITE-ProRule" id="PRU10015"/>
    </source>
</evidence>
<comment type="catalytic activity">
    <reaction evidence="9">
        <text>uridine(1939) in 23S rRNA + S-adenosyl-L-methionine = 5-methyluridine(1939) in 23S rRNA + S-adenosyl-L-homocysteine + H(+)</text>
        <dbReference type="Rhea" id="RHEA:42908"/>
        <dbReference type="Rhea" id="RHEA-COMP:10278"/>
        <dbReference type="Rhea" id="RHEA-COMP:10279"/>
        <dbReference type="ChEBI" id="CHEBI:15378"/>
        <dbReference type="ChEBI" id="CHEBI:57856"/>
        <dbReference type="ChEBI" id="CHEBI:59789"/>
        <dbReference type="ChEBI" id="CHEBI:65315"/>
        <dbReference type="ChEBI" id="CHEBI:74447"/>
        <dbReference type="EC" id="2.1.1.190"/>
    </reaction>
</comment>
<dbReference type="InterPro" id="IPR002792">
    <property type="entry name" value="TRAM_dom"/>
</dbReference>
<keyword evidence="8 9" id="KW-0411">Iron-sulfur</keyword>
<dbReference type="CDD" id="cd02440">
    <property type="entry name" value="AdoMet_MTases"/>
    <property type="match status" value="1"/>
</dbReference>
<dbReference type="RefSeq" id="WP_371840197.1">
    <property type="nucleotide sequence ID" value="NZ_JBGMEK010000044.1"/>
</dbReference>
<feature type="binding site" evidence="9">
    <location>
        <position position="320"/>
    </location>
    <ligand>
        <name>S-adenosyl-L-methionine</name>
        <dbReference type="ChEBI" id="CHEBI:59789"/>
    </ligand>
</feature>
<feature type="binding site" evidence="9 10">
    <location>
        <position position="384"/>
    </location>
    <ligand>
        <name>S-adenosyl-L-methionine</name>
        <dbReference type="ChEBI" id="CHEBI:59789"/>
    </ligand>
</feature>
<comment type="function">
    <text evidence="9">Catalyzes the formation of 5-methyl-uridine at position 1939 (m5U1939) in 23S rRNA.</text>
</comment>
<keyword evidence="2 9" id="KW-0698">rRNA processing</keyword>
<dbReference type="GO" id="GO:0032259">
    <property type="term" value="P:methylation"/>
    <property type="evidence" value="ECO:0007669"/>
    <property type="project" value="UniProtKB-KW"/>
</dbReference>
<feature type="binding site" evidence="9 10">
    <location>
        <position position="315"/>
    </location>
    <ligand>
        <name>S-adenosyl-L-methionine</name>
        <dbReference type="ChEBI" id="CHEBI:59789"/>
    </ligand>
</feature>
<evidence type="ECO:0000259" key="12">
    <source>
        <dbReference type="PROSITE" id="PS50926"/>
    </source>
</evidence>
<evidence type="ECO:0000256" key="1">
    <source>
        <dbReference type="ARBA" id="ARBA00022485"/>
    </source>
</evidence>
<dbReference type="Gene3D" id="2.40.50.140">
    <property type="entry name" value="Nucleic acid-binding proteins"/>
    <property type="match status" value="1"/>
</dbReference>
<keyword evidence="5 9" id="KW-0949">S-adenosyl-L-methionine</keyword>
<feature type="active site" evidence="11">
    <location>
        <position position="410"/>
    </location>
</feature>
<dbReference type="InterPro" id="IPR001566">
    <property type="entry name" value="23S_rRNA_MeTrfase_RlmD"/>
</dbReference>
<keyword evidence="7 9" id="KW-0408">Iron</keyword>
<dbReference type="Proteomes" id="UP001569428">
    <property type="component" value="Unassembled WGS sequence"/>
</dbReference>
<dbReference type="InterPro" id="IPR029063">
    <property type="entry name" value="SAM-dependent_MTases_sf"/>
</dbReference>
<evidence type="ECO:0000256" key="3">
    <source>
        <dbReference type="ARBA" id="ARBA00022603"/>
    </source>
</evidence>
<feature type="binding site" evidence="9">
    <location>
        <position position="86"/>
    </location>
    <ligand>
        <name>[4Fe-4S] cluster</name>
        <dbReference type="ChEBI" id="CHEBI:49883"/>
    </ligand>
</feature>
<dbReference type="EC" id="2.1.1.190" evidence="9"/>
<evidence type="ECO:0000313" key="14">
    <source>
        <dbReference type="Proteomes" id="UP001569428"/>
    </source>
</evidence>
<feature type="binding site" evidence="9">
    <location>
        <position position="92"/>
    </location>
    <ligand>
        <name>[4Fe-4S] cluster</name>
        <dbReference type="ChEBI" id="CHEBI:49883"/>
    </ligand>
</feature>
<evidence type="ECO:0000256" key="8">
    <source>
        <dbReference type="ARBA" id="ARBA00023014"/>
    </source>
</evidence>
<dbReference type="PROSITE" id="PS01230">
    <property type="entry name" value="TRMA_1"/>
    <property type="match status" value="1"/>
</dbReference>
<dbReference type="Gene3D" id="3.40.50.150">
    <property type="entry name" value="Vaccinia Virus protein VP39"/>
    <property type="match status" value="1"/>
</dbReference>
<keyword evidence="4 9" id="KW-0808">Transferase</keyword>
<feature type="domain" description="TRAM" evidence="12">
    <location>
        <begin position="11"/>
        <end position="73"/>
    </location>
</feature>
<feature type="binding site" evidence="9 10">
    <location>
        <position position="336"/>
    </location>
    <ligand>
        <name>S-adenosyl-L-methionine</name>
        <dbReference type="ChEBI" id="CHEBI:59789"/>
    </ligand>
</feature>
<dbReference type="InterPro" id="IPR012340">
    <property type="entry name" value="NA-bd_OB-fold"/>
</dbReference>
<dbReference type="InterPro" id="IPR030390">
    <property type="entry name" value="MeTrfase_TrmA_AS"/>
</dbReference>
<evidence type="ECO:0000256" key="4">
    <source>
        <dbReference type="ARBA" id="ARBA00022679"/>
    </source>
</evidence>
<feature type="active site" description="Nucleophile" evidence="9 10">
    <location>
        <position position="410"/>
    </location>
</feature>
<evidence type="ECO:0000256" key="10">
    <source>
        <dbReference type="PROSITE-ProRule" id="PRU01024"/>
    </source>
</evidence>
<accession>A0ABV4P2I8</accession>
<organism evidence="13 14">
    <name type="scientific">Microbulbifer epialgicus</name>
    <dbReference type="NCBI Taxonomy" id="393907"/>
    <lineage>
        <taxon>Bacteria</taxon>
        <taxon>Pseudomonadati</taxon>
        <taxon>Pseudomonadota</taxon>
        <taxon>Gammaproteobacteria</taxon>
        <taxon>Cellvibrionales</taxon>
        <taxon>Microbulbiferaceae</taxon>
        <taxon>Microbulbifer</taxon>
    </lineage>
</organism>
<evidence type="ECO:0000313" key="13">
    <source>
        <dbReference type="EMBL" id="MFA0812519.1"/>
    </source>
</evidence>
<dbReference type="GO" id="GO:0008168">
    <property type="term" value="F:methyltransferase activity"/>
    <property type="evidence" value="ECO:0007669"/>
    <property type="project" value="UniProtKB-KW"/>
</dbReference>
<dbReference type="PROSITE" id="PS01231">
    <property type="entry name" value="TRMA_2"/>
    <property type="match status" value="1"/>
</dbReference>
<dbReference type="Pfam" id="PF01938">
    <property type="entry name" value="TRAM"/>
    <property type="match status" value="1"/>
</dbReference>
<proteinExistence type="inferred from homology"/>
<feature type="binding site" evidence="9">
    <location>
        <position position="95"/>
    </location>
    <ligand>
        <name>[4Fe-4S] cluster</name>
        <dbReference type="ChEBI" id="CHEBI:49883"/>
    </ligand>
</feature>
<evidence type="ECO:0000256" key="6">
    <source>
        <dbReference type="ARBA" id="ARBA00022723"/>
    </source>
</evidence>
<dbReference type="InterPro" id="IPR010280">
    <property type="entry name" value="U5_MeTrfase_fam"/>
</dbReference>
<evidence type="ECO:0000256" key="7">
    <source>
        <dbReference type="ARBA" id="ARBA00023004"/>
    </source>
</evidence>
<keyword evidence="14" id="KW-1185">Reference proteome</keyword>
<dbReference type="NCBIfam" id="TIGR00479">
    <property type="entry name" value="rumA"/>
    <property type="match status" value="1"/>
</dbReference>
<keyword evidence="6 9" id="KW-0479">Metal-binding</keyword>
<dbReference type="SUPFAM" id="SSF50249">
    <property type="entry name" value="Nucleic acid-binding proteins"/>
    <property type="match status" value="1"/>
</dbReference>
<dbReference type="PROSITE" id="PS50926">
    <property type="entry name" value="TRAM"/>
    <property type="match status" value="1"/>
</dbReference>
<feature type="binding site" evidence="9">
    <location>
        <position position="176"/>
    </location>
    <ligand>
        <name>[4Fe-4S] cluster</name>
        <dbReference type="ChEBI" id="CHEBI:49883"/>
    </ligand>
</feature>
<dbReference type="NCBIfam" id="NF009639">
    <property type="entry name" value="PRK13168.1"/>
    <property type="match status" value="1"/>
</dbReference>
<comment type="similarity">
    <text evidence="9">Belongs to the class I-like SAM-binding methyltransferase superfamily. RNA M5U methyltransferase family. RlmD subfamily.</text>
</comment>
<dbReference type="Gene3D" id="2.40.50.1070">
    <property type="match status" value="1"/>
</dbReference>
<dbReference type="HAMAP" id="MF_01010">
    <property type="entry name" value="23SrRNA_methyltr_RlmD"/>
    <property type="match status" value="1"/>
</dbReference>
<dbReference type="PANTHER" id="PTHR11061">
    <property type="entry name" value="RNA M5U METHYLTRANSFERASE"/>
    <property type="match status" value="1"/>
</dbReference>
<dbReference type="PANTHER" id="PTHR11061:SF49">
    <property type="entry name" value="23S RRNA (URACIL(1939)-C(5))-METHYLTRANSFERASE RLMD"/>
    <property type="match status" value="1"/>
</dbReference>
<feature type="binding site" evidence="9 10">
    <location>
        <position position="286"/>
    </location>
    <ligand>
        <name>S-adenosyl-L-methionine</name>
        <dbReference type="ChEBI" id="CHEBI:59789"/>
    </ligand>
</feature>
<reference evidence="13 14" key="1">
    <citation type="submission" date="2024-08" db="EMBL/GenBank/DDBJ databases">
        <authorList>
            <person name="Ishaq N."/>
        </authorList>
    </citation>
    <scope>NUCLEOTIDE SEQUENCE [LARGE SCALE GENOMIC DNA]</scope>
    <source>
        <strain evidence="13 14">DSM 18651</strain>
    </source>
</reference>
<gene>
    <name evidence="9 13" type="primary">rlmD</name>
    <name evidence="13" type="ORF">ACCI49_16520</name>
</gene>
<keyword evidence="3 9" id="KW-0489">Methyltransferase</keyword>
<dbReference type="InterPro" id="IPR030391">
    <property type="entry name" value="MeTrfase_TrmA_CS"/>
</dbReference>
<evidence type="ECO:0000256" key="9">
    <source>
        <dbReference type="HAMAP-Rule" id="MF_01010"/>
    </source>
</evidence>
<sequence>MNKKPRFITSRKPANKTLPVQAEACVEKFSHDMRGIARVAGKTVFIDNALPGEKVRFRYSARRARFDEGSAVEILQASPQRCVPRCPHVSLCGGCSVQHLQADTQIVEKQKILLDQLIRIGGIEPKEILAPLVAEPYGYRRKARIGIRQVKSHKGRELIFGFREKRSNDLTNINECHVLHPTIAQQIPALKKLVAECDGKAHFSQLDVAVGENAAALVLRHLQPLSDGDRERWISFAATAGIYMYIQPGDVSSIQRLWPEQGEAYLSYRLPEFDLTLRFQPLDFVQVNFEINRPMVGLALQLLDPKPEERVLDLFCGLGNFTLPLARSASEVIGVEGVTALTRRGVENAELNKLNNVQFHAADLNEEITKRPWAKVGFDKILLDPPRSGALQVVKGIARFNAQKIVYVSCNPATLARDAGELAQLGYSLSKACVMDMFPHTDHVESMAVFERNA</sequence>
<protein>
    <recommendedName>
        <fullName evidence="9">23S rRNA (uracil(1939)-C(5))-methyltransferase RlmD</fullName>
        <ecNumber evidence="9">2.1.1.190</ecNumber>
    </recommendedName>
    <alternativeName>
        <fullName evidence="9">23S rRNA(m5U1939)-methyltransferase</fullName>
    </alternativeName>
</protein>